<comment type="caution">
    <text evidence="4">The sequence shown here is derived from an EMBL/GenBank/DDBJ whole genome shotgun (WGS) entry which is preliminary data.</text>
</comment>
<dbReference type="PROSITE" id="PS51186">
    <property type="entry name" value="GNAT"/>
    <property type="match status" value="1"/>
</dbReference>
<dbReference type="PANTHER" id="PTHR43877">
    <property type="entry name" value="AMINOALKYLPHOSPHONATE N-ACETYLTRANSFERASE-RELATED-RELATED"/>
    <property type="match status" value="1"/>
</dbReference>
<dbReference type="PANTHER" id="PTHR43877:SF2">
    <property type="entry name" value="AMINOALKYLPHOSPHONATE N-ACETYLTRANSFERASE-RELATED"/>
    <property type="match status" value="1"/>
</dbReference>
<gene>
    <name evidence="4" type="ORF">HFO74_13840</name>
</gene>
<feature type="domain" description="N-acetyltransferase" evidence="3">
    <location>
        <begin position="4"/>
        <end position="151"/>
    </location>
</feature>
<accession>A0AB35FG07</accession>
<dbReference type="SUPFAM" id="SSF55729">
    <property type="entry name" value="Acyl-CoA N-acyltransferases (Nat)"/>
    <property type="match status" value="1"/>
</dbReference>
<dbReference type="EMBL" id="JAAXQQ010000004">
    <property type="protein sequence ID" value="MBY3064506.1"/>
    <property type="molecule type" value="Genomic_DNA"/>
</dbReference>
<proteinExistence type="predicted"/>
<organism evidence="4 5">
    <name type="scientific">Rhizobium laguerreae</name>
    <dbReference type="NCBI Taxonomy" id="1076926"/>
    <lineage>
        <taxon>Bacteria</taxon>
        <taxon>Pseudomonadati</taxon>
        <taxon>Pseudomonadota</taxon>
        <taxon>Alphaproteobacteria</taxon>
        <taxon>Hyphomicrobiales</taxon>
        <taxon>Rhizobiaceae</taxon>
        <taxon>Rhizobium/Agrobacterium group</taxon>
        <taxon>Rhizobium</taxon>
    </lineage>
</organism>
<dbReference type="GO" id="GO:0016747">
    <property type="term" value="F:acyltransferase activity, transferring groups other than amino-acyl groups"/>
    <property type="evidence" value="ECO:0007669"/>
    <property type="project" value="InterPro"/>
</dbReference>
<dbReference type="AlphaFoldDB" id="A0AB35FG07"/>
<dbReference type="Pfam" id="PF00583">
    <property type="entry name" value="Acetyltransf_1"/>
    <property type="match status" value="1"/>
</dbReference>
<sequence length="157" mass="18235">MPKSQIRLARDADVAAIRQIVRDAYSHYVTRIGREPAPMTEDYGPLVENRDVWLVVVEDEIAGLIVLRIREDHLLVGNVAVATRFQGRGLGRQLLDHAERYAADQGKDELRLYTNELMHENLEIYQKLGWEEYDRAEQDGLRRVFMRKKVALDMDTK</sequence>
<evidence type="ECO:0000259" key="3">
    <source>
        <dbReference type="PROSITE" id="PS51186"/>
    </source>
</evidence>
<evidence type="ECO:0000256" key="1">
    <source>
        <dbReference type="ARBA" id="ARBA00022679"/>
    </source>
</evidence>
<keyword evidence="1" id="KW-0808">Transferase</keyword>
<dbReference type="InterPro" id="IPR000182">
    <property type="entry name" value="GNAT_dom"/>
</dbReference>
<dbReference type="InterPro" id="IPR050832">
    <property type="entry name" value="Bact_Acetyltransf"/>
</dbReference>
<dbReference type="Gene3D" id="3.40.630.30">
    <property type="match status" value="1"/>
</dbReference>
<reference evidence="4" key="1">
    <citation type="submission" date="2020-04" db="EMBL/GenBank/DDBJ databases">
        <title>Global-level population genomics supports evidence of horizontal gene transfer on evolution of Rhizobia in Lentils.</title>
        <authorList>
            <person name="Gai Y."/>
            <person name="Cook D."/>
            <person name="Riely B."/>
        </authorList>
    </citation>
    <scope>NUCLEOTIDE SEQUENCE</scope>
    <source>
        <strain evidence="4">TLR9</strain>
    </source>
</reference>
<dbReference type="RefSeq" id="WP_221978929.1">
    <property type="nucleotide sequence ID" value="NZ_JAAXQQ010000004.1"/>
</dbReference>
<keyword evidence="2" id="KW-0012">Acyltransferase</keyword>
<dbReference type="Proteomes" id="UP000758022">
    <property type="component" value="Unassembled WGS sequence"/>
</dbReference>
<evidence type="ECO:0000256" key="2">
    <source>
        <dbReference type="ARBA" id="ARBA00023315"/>
    </source>
</evidence>
<evidence type="ECO:0000313" key="5">
    <source>
        <dbReference type="Proteomes" id="UP000758022"/>
    </source>
</evidence>
<dbReference type="InterPro" id="IPR016181">
    <property type="entry name" value="Acyl_CoA_acyltransferase"/>
</dbReference>
<protein>
    <submittedName>
        <fullName evidence="4">GNAT family N-acetyltransferase</fullName>
    </submittedName>
</protein>
<dbReference type="CDD" id="cd04301">
    <property type="entry name" value="NAT_SF"/>
    <property type="match status" value="1"/>
</dbReference>
<name>A0AB35FG07_9HYPH</name>
<evidence type="ECO:0000313" key="4">
    <source>
        <dbReference type="EMBL" id="MBY3064506.1"/>
    </source>
</evidence>